<keyword evidence="3" id="KW-0863">Zinc-finger</keyword>
<name>A0A9W4SE56_9GLOM</name>
<accession>A0A9W4SE56</accession>
<dbReference type="OrthoDB" id="2447169at2759"/>
<dbReference type="Pfam" id="PF05699">
    <property type="entry name" value="Dimer_Tnp_hAT"/>
    <property type="match status" value="1"/>
</dbReference>
<sequence>MGLVKNGSVYIVKSVNQPTSSSPPPRPAPSTKRKLGQQTTLNGYAYSFGPKDQEEMERLLARAFYSAGISFNVVDNPDFRLFLKKACSAFKVPSRYALSNTILDVEYNSLKIDVDNVLEKKEYLCLTNIMELEWSKNIIQSAKYIINYYLKHQVSLAILHRLQMEKYNTHIALLLPEQTRWGSAYYCISNLLKTKLLKIEKSIVQNSEIPKNIQQKAIEFGKSQWNDFLYNPIIMVACNLDPYYRDELLNPTQSDGILEEIIRMTPENKHDAIIVEYSEYIGKLGGFSNKHLWGNITKKPINWWKLVAKRYPILSTIALKILSIPVTSTASERNWSTFSFINNKLRNRMLNQRVEKCVYLYWNMKILREIKEKIETNIVNELDSIAEKDTISLQAYNTKKITLKSSYVILKIPNPIIGLRAYSTTGNEINNEFDISIDRYGIEVAMVALAIGLIGQLDNL</sequence>
<organism evidence="8 9">
    <name type="scientific">Funneliformis geosporum</name>
    <dbReference type="NCBI Taxonomy" id="1117311"/>
    <lineage>
        <taxon>Eukaryota</taxon>
        <taxon>Fungi</taxon>
        <taxon>Fungi incertae sedis</taxon>
        <taxon>Mucoromycota</taxon>
        <taxon>Glomeromycotina</taxon>
        <taxon>Glomeromycetes</taxon>
        <taxon>Glomerales</taxon>
        <taxon>Glomeraceae</taxon>
        <taxon>Funneliformis</taxon>
    </lineage>
</organism>
<evidence type="ECO:0000259" key="7">
    <source>
        <dbReference type="Pfam" id="PF05699"/>
    </source>
</evidence>
<feature type="region of interest" description="Disordered" evidence="6">
    <location>
        <begin position="14"/>
        <end position="35"/>
    </location>
</feature>
<keyword evidence="9" id="KW-1185">Reference proteome</keyword>
<evidence type="ECO:0000313" key="8">
    <source>
        <dbReference type="EMBL" id="CAI2165216.1"/>
    </source>
</evidence>
<dbReference type="InterPro" id="IPR008906">
    <property type="entry name" value="HATC_C_dom"/>
</dbReference>
<proteinExistence type="predicted"/>
<dbReference type="GO" id="GO:0046983">
    <property type="term" value="F:protein dimerization activity"/>
    <property type="evidence" value="ECO:0007669"/>
    <property type="project" value="InterPro"/>
</dbReference>
<keyword evidence="4" id="KW-0862">Zinc</keyword>
<dbReference type="PANTHER" id="PTHR46481:SF10">
    <property type="entry name" value="ZINC FINGER BED DOMAIN-CONTAINING PROTEIN 39"/>
    <property type="match status" value="1"/>
</dbReference>
<protein>
    <submittedName>
        <fullName evidence="8">5269_t:CDS:1</fullName>
    </submittedName>
</protein>
<dbReference type="AlphaFoldDB" id="A0A9W4SE56"/>
<feature type="domain" description="HAT C-terminal dimerisation" evidence="7">
    <location>
        <begin position="298"/>
        <end position="361"/>
    </location>
</feature>
<comment type="subcellular location">
    <subcellularLocation>
        <location evidence="1">Nucleus</location>
    </subcellularLocation>
</comment>
<evidence type="ECO:0000256" key="6">
    <source>
        <dbReference type="SAM" id="MobiDB-lite"/>
    </source>
</evidence>
<dbReference type="GO" id="GO:0005634">
    <property type="term" value="C:nucleus"/>
    <property type="evidence" value="ECO:0007669"/>
    <property type="project" value="UniProtKB-SubCell"/>
</dbReference>
<dbReference type="SUPFAM" id="SSF53098">
    <property type="entry name" value="Ribonuclease H-like"/>
    <property type="match status" value="1"/>
</dbReference>
<evidence type="ECO:0000256" key="1">
    <source>
        <dbReference type="ARBA" id="ARBA00004123"/>
    </source>
</evidence>
<evidence type="ECO:0000313" key="9">
    <source>
        <dbReference type="Proteomes" id="UP001153678"/>
    </source>
</evidence>
<evidence type="ECO:0000256" key="4">
    <source>
        <dbReference type="ARBA" id="ARBA00022833"/>
    </source>
</evidence>
<dbReference type="GO" id="GO:0008270">
    <property type="term" value="F:zinc ion binding"/>
    <property type="evidence" value="ECO:0007669"/>
    <property type="project" value="UniProtKB-KW"/>
</dbReference>
<comment type="caution">
    <text evidence="8">The sequence shown here is derived from an EMBL/GenBank/DDBJ whole genome shotgun (WGS) entry which is preliminary data.</text>
</comment>
<dbReference type="InterPro" id="IPR012337">
    <property type="entry name" value="RNaseH-like_sf"/>
</dbReference>
<keyword evidence="2" id="KW-0479">Metal-binding</keyword>
<evidence type="ECO:0000256" key="3">
    <source>
        <dbReference type="ARBA" id="ARBA00022771"/>
    </source>
</evidence>
<gene>
    <name evidence="8" type="ORF">FWILDA_LOCUS1962</name>
</gene>
<dbReference type="EMBL" id="CAMKVN010000206">
    <property type="protein sequence ID" value="CAI2165216.1"/>
    <property type="molecule type" value="Genomic_DNA"/>
</dbReference>
<keyword evidence="5" id="KW-0539">Nucleus</keyword>
<reference evidence="8" key="1">
    <citation type="submission" date="2022-08" db="EMBL/GenBank/DDBJ databases">
        <authorList>
            <person name="Kallberg Y."/>
            <person name="Tangrot J."/>
            <person name="Rosling A."/>
        </authorList>
    </citation>
    <scope>NUCLEOTIDE SEQUENCE</scope>
    <source>
        <strain evidence="8">Wild A</strain>
    </source>
</reference>
<evidence type="ECO:0000256" key="2">
    <source>
        <dbReference type="ARBA" id="ARBA00022723"/>
    </source>
</evidence>
<dbReference type="PANTHER" id="PTHR46481">
    <property type="entry name" value="ZINC FINGER BED DOMAIN-CONTAINING PROTEIN 4"/>
    <property type="match status" value="1"/>
</dbReference>
<dbReference type="Proteomes" id="UP001153678">
    <property type="component" value="Unassembled WGS sequence"/>
</dbReference>
<evidence type="ECO:0000256" key="5">
    <source>
        <dbReference type="ARBA" id="ARBA00023242"/>
    </source>
</evidence>
<dbReference type="InterPro" id="IPR052035">
    <property type="entry name" value="ZnF_BED_domain_contain"/>
</dbReference>